<dbReference type="Pfam" id="PF06074">
    <property type="entry name" value="Portal_Mu"/>
    <property type="match status" value="1"/>
</dbReference>
<dbReference type="EMBL" id="BK032747">
    <property type="protein sequence ID" value="DAF58156.1"/>
    <property type="molecule type" value="Genomic_DNA"/>
</dbReference>
<reference evidence="2" key="1">
    <citation type="journal article" date="2021" name="Proc. Natl. Acad. Sci. U.S.A.">
        <title>A Catalog of Tens of Thousands of Viruses from Human Metagenomes Reveals Hidden Associations with Chronic Diseases.</title>
        <authorList>
            <person name="Tisza M.J."/>
            <person name="Buck C.B."/>
        </authorList>
    </citation>
    <scope>NUCLEOTIDE SEQUENCE</scope>
    <source>
        <strain evidence="2">Ctn8e14</strain>
    </source>
</reference>
<accession>A0A8S5T483</accession>
<proteinExistence type="predicted"/>
<sequence length="468" mass="52886">MAFKLHYNKKKEEPMPAVDAKAPKATYKGKGVPGLQYSSGYITEEFIRDLRWPRAGKIYKEMASNDPVVGGSIYLIETLIRKVKWKVDANGAAEEDRAFLESCMFDMQEMSWDDFISEVLSELIYGFSLHEIVYKVRRGPMEKSLKFRSQYSDGKIGWMELPRRAQSSLKEWQFDKEGRVEAFIQDTSGLAGGDKGDIEIPIYGNLLFKTKSDKNNPEGFSLLRRAYRPWYFKKYLEEIEGIGVERALAGIPILQPAENVPLFDPDNEEMVELLDWAQGVVTGLRQDKTHGLVLPFGWDLHLLKGESNESNLKVDEIIRRYDNRISVCMLADLILLGSDRTGSFAMAETKLDMFLASLEAIINSICNTLNTQAVPRLFAVNGMSLENLPKITTERLKDATVSELSMLLRSLNIDVTKNSDLFKFILNSVGGPTIENPEELKPDDITTPGQAGSTFDSQMEDPVDNQFK</sequence>
<feature type="compositionally biased region" description="Acidic residues" evidence="1">
    <location>
        <begin position="458"/>
        <end position="468"/>
    </location>
</feature>
<organism evidence="2">
    <name type="scientific">Siphoviridae sp. ctn8e14</name>
    <dbReference type="NCBI Taxonomy" id="2827936"/>
    <lineage>
        <taxon>Viruses</taxon>
        <taxon>Duplodnaviria</taxon>
        <taxon>Heunggongvirae</taxon>
        <taxon>Uroviricota</taxon>
        <taxon>Caudoviricetes</taxon>
    </lineage>
</organism>
<evidence type="ECO:0000313" key="2">
    <source>
        <dbReference type="EMBL" id="DAF58156.1"/>
    </source>
</evidence>
<dbReference type="InterPro" id="IPR009279">
    <property type="entry name" value="Portal_Mu"/>
</dbReference>
<evidence type="ECO:0000256" key="1">
    <source>
        <dbReference type="SAM" id="MobiDB-lite"/>
    </source>
</evidence>
<feature type="compositionally biased region" description="Polar residues" evidence="1">
    <location>
        <begin position="447"/>
        <end position="457"/>
    </location>
</feature>
<protein>
    <submittedName>
        <fullName evidence="2">Portal protein</fullName>
    </submittedName>
</protein>
<feature type="region of interest" description="Disordered" evidence="1">
    <location>
        <begin position="433"/>
        <end position="468"/>
    </location>
</feature>
<name>A0A8S5T483_9CAUD</name>